<reference evidence="4" key="1">
    <citation type="submission" date="2015-12" db="EMBL/GenBank/DDBJ databases">
        <authorList>
            <person name="Lodha T.D."/>
            <person name="Chintalapati S."/>
            <person name="Chintalapati V.R."/>
            <person name="Sravanthi T."/>
        </authorList>
    </citation>
    <scope>NUCLEOTIDE SEQUENCE [LARGE SCALE GENOMIC DNA]</scope>
    <source>
        <strain evidence="4">JC133</strain>
    </source>
</reference>
<dbReference type="AlphaFoldDB" id="A0A2S4JHC0"/>
<keyword evidence="4" id="KW-1185">Reference proteome</keyword>
<comment type="caution">
    <text evidence="3">The sequence shown here is derived from an EMBL/GenBank/DDBJ whole genome shotgun (WGS) entry which is preliminary data.</text>
</comment>
<evidence type="ECO:0000313" key="4">
    <source>
        <dbReference type="Proteomes" id="UP000237350"/>
    </source>
</evidence>
<dbReference type="EMBL" id="LPWH01000112">
    <property type="protein sequence ID" value="POQ98932.1"/>
    <property type="molecule type" value="Genomic_DNA"/>
</dbReference>
<dbReference type="InterPro" id="IPR029044">
    <property type="entry name" value="Nucleotide-diphossugar_trans"/>
</dbReference>
<protein>
    <recommendedName>
        <fullName evidence="2">Glycosyltransferase 2-like domain-containing protein</fullName>
    </recommendedName>
</protein>
<dbReference type="SUPFAM" id="SSF53448">
    <property type="entry name" value="Nucleotide-diphospho-sugar transferases"/>
    <property type="match status" value="1"/>
</dbReference>
<evidence type="ECO:0000313" key="3">
    <source>
        <dbReference type="EMBL" id="POQ98932.1"/>
    </source>
</evidence>
<dbReference type="RefSeq" id="WP_322787425.1">
    <property type="nucleotide sequence ID" value="NZ_LPWH01000112.1"/>
</dbReference>
<feature type="region of interest" description="Disordered" evidence="1">
    <location>
        <begin position="89"/>
        <end position="116"/>
    </location>
</feature>
<gene>
    <name evidence="3" type="ORF">AU468_11070</name>
</gene>
<dbReference type="InterPro" id="IPR001173">
    <property type="entry name" value="Glyco_trans_2-like"/>
</dbReference>
<feature type="domain" description="Glycosyltransferase 2-like" evidence="2">
    <location>
        <begin position="8"/>
        <end position="54"/>
    </location>
</feature>
<dbReference type="Proteomes" id="UP000237350">
    <property type="component" value="Unassembled WGS sequence"/>
</dbReference>
<proteinExistence type="predicted"/>
<sequence length="221" mass="25548">MPEPTVPILMNCYSSEAFLEETLRSVWCQTYRNWRLVFVDNRSTDRSAEIVRCWDPLFCAPLDSPKMQRDFPGDGGELPGSVCCVTDRRGAPGRSGRALRAARTEPPQSRTRRVRRGTPDRLSIPAIGLEPIHPCGRQILRTALAHIPLLISISNYIPRNKLWQVRHGLFFPYISVYFRLYPVLCYSFVLQEGQRFMIFPVDLIQEEFFVRLMLSVKRTDL</sequence>
<accession>A0A2S4JHC0</accession>
<dbReference type="Gene3D" id="3.90.550.10">
    <property type="entry name" value="Spore Coat Polysaccharide Biosynthesis Protein SpsA, Chain A"/>
    <property type="match status" value="1"/>
</dbReference>
<dbReference type="Pfam" id="PF00535">
    <property type="entry name" value="Glycos_transf_2"/>
    <property type="match status" value="1"/>
</dbReference>
<dbReference type="CDD" id="cd00761">
    <property type="entry name" value="Glyco_tranf_GTA_type"/>
    <property type="match status" value="1"/>
</dbReference>
<organism evidence="3 4">
    <name type="scientific">Alkalispirochaeta sphaeroplastigenens</name>
    <dbReference type="NCBI Taxonomy" id="1187066"/>
    <lineage>
        <taxon>Bacteria</taxon>
        <taxon>Pseudomonadati</taxon>
        <taxon>Spirochaetota</taxon>
        <taxon>Spirochaetia</taxon>
        <taxon>Spirochaetales</taxon>
        <taxon>Spirochaetaceae</taxon>
        <taxon>Alkalispirochaeta</taxon>
    </lineage>
</organism>
<evidence type="ECO:0000256" key="1">
    <source>
        <dbReference type="SAM" id="MobiDB-lite"/>
    </source>
</evidence>
<name>A0A2S4JHC0_9SPIO</name>
<evidence type="ECO:0000259" key="2">
    <source>
        <dbReference type="Pfam" id="PF00535"/>
    </source>
</evidence>